<feature type="domain" description="GP-PDE" evidence="8">
    <location>
        <begin position="70"/>
        <end position="398"/>
    </location>
</feature>
<organism evidence="9">
    <name type="scientific">Knufia peltigerae</name>
    <dbReference type="NCBI Taxonomy" id="1002370"/>
    <lineage>
        <taxon>Eukaryota</taxon>
        <taxon>Fungi</taxon>
        <taxon>Dikarya</taxon>
        <taxon>Ascomycota</taxon>
        <taxon>Pezizomycotina</taxon>
        <taxon>Eurotiomycetes</taxon>
        <taxon>Chaetothyriomycetidae</taxon>
        <taxon>Chaetothyriales</taxon>
        <taxon>Trichomeriaceae</taxon>
        <taxon>Knufia</taxon>
    </lineage>
</organism>
<evidence type="ECO:0000256" key="6">
    <source>
        <dbReference type="ARBA" id="ARBA00047512"/>
    </source>
</evidence>
<dbReference type="AlphaFoldDB" id="A0AA38XPZ8"/>
<dbReference type="GO" id="GO:0006629">
    <property type="term" value="P:lipid metabolic process"/>
    <property type="evidence" value="ECO:0007669"/>
    <property type="project" value="InterPro"/>
</dbReference>
<dbReference type="GO" id="GO:0006071">
    <property type="term" value="P:glycerol metabolic process"/>
    <property type="evidence" value="ECO:0007669"/>
    <property type="project" value="UniProtKB-KW"/>
</dbReference>
<reference evidence="9" key="1">
    <citation type="submission" date="2022-10" db="EMBL/GenBank/DDBJ databases">
        <title>Culturing micro-colonial fungi from biological soil crusts in the Mojave desert and describing Neophaeococcomyces mojavensis, and introducing the new genera and species Taxawa tesnikishii.</title>
        <authorList>
            <person name="Kurbessoian T."/>
            <person name="Stajich J.E."/>
        </authorList>
    </citation>
    <scope>NUCLEOTIDE SEQUENCE</scope>
    <source>
        <strain evidence="9">TK_35</strain>
    </source>
</reference>
<dbReference type="GO" id="GO:0008889">
    <property type="term" value="F:glycerophosphodiester phosphodiesterase activity"/>
    <property type="evidence" value="ECO:0007669"/>
    <property type="project" value="UniProtKB-EC"/>
</dbReference>
<dbReference type="CDD" id="cd08602">
    <property type="entry name" value="GDPD_ScGlpQ1_like"/>
    <property type="match status" value="1"/>
</dbReference>
<name>A0AA38XPZ8_9EURO</name>
<keyword evidence="4" id="KW-0319">Glycerol metabolism</keyword>
<sequence length="409" mass="43907">MEISAIIGRPQAAEHRLPQPVTFPPHTDAHHKPLGEVAVKSWGHALLLSLAVAPSVAMSAESSPPAAPKVSVYGHRGASALLPEHTLAAYAQAIADGADYIEPDLVMTKDGVMVARHENEIGGTTDVAEHKEFAKRKTRKVIDGQTVEGWFTEDFTLAELKTLYARERLPEFRSTAYDGQFRIASLDEILAFLVQQAGRANRGIGLVPEIKHPTYFQSIGLPMEDKVLAALRGNAYTNVGPVTIQSFETANLRYLRGKIPRGSNIRLLQLLWKGDTQPADIAKAGGALTYAQMMTPAGLKEIATYADGIGPELRSIIPLDANGALGTPTSLVRDAHAVGLMVIPYTFRPENHFQASNLRKGADNARNAEGSIAEMRAYLATGIDAFFTDDPALGRQAVDGMGAAGNAAN</sequence>
<evidence type="ECO:0000313" key="9">
    <source>
        <dbReference type="EMBL" id="KAJ9617569.1"/>
    </source>
</evidence>
<evidence type="ECO:0000256" key="5">
    <source>
        <dbReference type="ARBA" id="ARBA00022801"/>
    </source>
</evidence>
<evidence type="ECO:0000256" key="3">
    <source>
        <dbReference type="ARBA" id="ARBA00022729"/>
    </source>
</evidence>
<dbReference type="Gene3D" id="3.20.20.190">
    <property type="entry name" value="Phosphatidylinositol (PI) phosphodiesterase"/>
    <property type="match status" value="1"/>
</dbReference>
<dbReference type="EMBL" id="JAPDRN010000158">
    <property type="protein sequence ID" value="KAJ9617569.1"/>
    <property type="molecule type" value="Genomic_DNA"/>
</dbReference>
<evidence type="ECO:0000256" key="1">
    <source>
        <dbReference type="ARBA" id="ARBA00007277"/>
    </source>
</evidence>
<dbReference type="EC" id="3.1.4.46" evidence="2"/>
<evidence type="ECO:0000256" key="4">
    <source>
        <dbReference type="ARBA" id="ARBA00022798"/>
    </source>
</evidence>
<evidence type="ECO:0000259" key="8">
    <source>
        <dbReference type="PROSITE" id="PS51704"/>
    </source>
</evidence>
<evidence type="ECO:0000256" key="2">
    <source>
        <dbReference type="ARBA" id="ARBA00012247"/>
    </source>
</evidence>
<keyword evidence="3" id="KW-0732">Signal</keyword>
<dbReference type="Pfam" id="PF03009">
    <property type="entry name" value="GDPD"/>
    <property type="match status" value="1"/>
</dbReference>
<dbReference type="InterPro" id="IPR017946">
    <property type="entry name" value="PLC-like_Pdiesterase_TIM-brl"/>
</dbReference>
<proteinExistence type="inferred from homology"/>
<dbReference type="InterPro" id="IPR030395">
    <property type="entry name" value="GP_PDE_dom"/>
</dbReference>
<comment type="catalytic activity">
    <reaction evidence="6">
        <text>a sn-glycero-3-phosphodiester + H2O = an alcohol + sn-glycerol 3-phosphate + H(+)</text>
        <dbReference type="Rhea" id="RHEA:12969"/>
        <dbReference type="ChEBI" id="CHEBI:15377"/>
        <dbReference type="ChEBI" id="CHEBI:15378"/>
        <dbReference type="ChEBI" id="CHEBI:30879"/>
        <dbReference type="ChEBI" id="CHEBI:57597"/>
        <dbReference type="ChEBI" id="CHEBI:83408"/>
        <dbReference type="EC" id="3.1.4.46"/>
    </reaction>
</comment>
<dbReference type="PANTHER" id="PTHR43620">
    <property type="entry name" value="GLYCEROPHOSPHORYL DIESTER PHOSPHODIESTERASE"/>
    <property type="match status" value="1"/>
</dbReference>
<comment type="similarity">
    <text evidence="1">Belongs to the glycerophosphoryl diester phosphodiesterase family.</text>
</comment>
<comment type="caution">
    <text evidence="9">The sequence shown here is derived from an EMBL/GenBank/DDBJ whole genome shotgun (WGS) entry which is preliminary data.</text>
</comment>
<dbReference type="PROSITE" id="PS51704">
    <property type="entry name" value="GP_PDE"/>
    <property type="match status" value="1"/>
</dbReference>
<feature type="region of interest" description="Disordered" evidence="7">
    <location>
        <begin position="1"/>
        <end position="29"/>
    </location>
</feature>
<protein>
    <recommendedName>
        <fullName evidence="2">glycerophosphodiester phosphodiesterase</fullName>
        <ecNumber evidence="2">3.1.4.46</ecNumber>
    </recommendedName>
</protein>
<evidence type="ECO:0000256" key="7">
    <source>
        <dbReference type="SAM" id="MobiDB-lite"/>
    </source>
</evidence>
<keyword evidence="5" id="KW-0378">Hydrolase</keyword>
<gene>
    <name evidence="9" type="ORF">H2204_013621</name>
</gene>
<accession>A0AA38XPZ8</accession>
<dbReference type="SUPFAM" id="SSF51695">
    <property type="entry name" value="PLC-like phosphodiesterases"/>
    <property type="match status" value="1"/>
</dbReference>
<dbReference type="GO" id="GO:0042597">
    <property type="term" value="C:periplasmic space"/>
    <property type="evidence" value="ECO:0007669"/>
    <property type="project" value="TreeGrafter"/>
</dbReference>
<dbReference type="PANTHER" id="PTHR43620:SF7">
    <property type="entry name" value="GLYCEROPHOSPHODIESTER PHOSPHODIESTERASE GDPD5-RELATED"/>
    <property type="match status" value="1"/>
</dbReference>